<feature type="domain" description="ABC1 atypical kinase-like" evidence="8">
    <location>
        <begin position="314"/>
        <end position="554"/>
    </location>
</feature>
<accession>A0A8S3XSY8</accession>
<feature type="chain" id="PRO_5035732515" evidence="7">
    <location>
        <begin position="17"/>
        <end position="787"/>
    </location>
</feature>
<name>A0A8S3XSY8_PARAO</name>
<sequence length="787" mass="90490">MSIKLLFLFTTSYILLIIRRNLKNMSYINDLLGVIKGLRQVVEAGIKLQQENSRVIWNNSSLKPVLQNCTTNPLKSYKPNAELTKDFIERAYVVAHGFRLYASMYVPNFNATVESETAMNDQLKEEIEQLNREFDKTFESLKKAENKKSVSKSPVSLDEFEAPIEKVQMQVEIKNMQAPNIEQKVKPIPASVAETSTNQTLPKPVAKKKIRVSLSENSKARVVPSSRIGRMISFGSLAAGLGVGTVAQYARNTIQSVTGRVDESANAFLSPANAERIVDTLCKVRGAALKLGQLLSIQDETMISPELQRIFERVRQSADFMPTWQVEKVMSSQLGPDWRSRVQHFEEKPFAAASIGQVHLAVLHNGQEVAMKVQYPGVAKGINSDIDNLVGVLKVWNVFPKGMFIDNIVEVAKKELAWEVDYVREAECTRKFKHLLAPYPEYFVPEVIDELCASEVITTELIDGTPLDKLFDAPYEIRYDIAYKIMQLCLREMFVLRCMQTDPNWANFFYNTNTKQVILLDFGATREYSKEFMDQYIEIIKAASDGDRGAILRMSREMKFLTGYESKIMEETHVDTVMIMGEVFTRGDEFDFGTQKTTRRIQSLVPTILTHRLCPPPEEIYSLHRKLSGVFLLCSKLKIKMNCRDMFHDIYEQYKSNSFRKVKHTLKKFQNLKEQQRHLELVLEVKQNERIMLQAEYDRQITALRIIEDLADNTEEIDYNAPLYEELRTMIDKMEIMRRVLLKLLMVRSASHDWLADPHQRYAALKLAREANTVDEYIRDHNSDLDD</sequence>
<feature type="signal peptide" evidence="7">
    <location>
        <begin position="1"/>
        <end position="16"/>
    </location>
</feature>
<keyword evidence="4" id="KW-0547">Nucleotide-binding</keyword>
<dbReference type="GO" id="GO:0016740">
    <property type="term" value="F:transferase activity"/>
    <property type="evidence" value="ECO:0007669"/>
    <property type="project" value="UniProtKB-KW"/>
</dbReference>
<evidence type="ECO:0000256" key="6">
    <source>
        <dbReference type="SAM" id="Coils"/>
    </source>
</evidence>
<evidence type="ECO:0000313" key="9">
    <source>
        <dbReference type="EMBL" id="CAG5039405.1"/>
    </source>
</evidence>
<proteinExistence type="inferred from homology"/>
<dbReference type="EMBL" id="CAJQZP010001331">
    <property type="protein sequence ID" value="CAG5039405.1"/>
    <property type="molecule type" value="Genomic_DNA"/>
</dbReference>
<comment type="pathway">
    <text evidence="1">Cofactor biosynthesis; ubiquinone biosynthesis.</text>
</comment>
<keyword evidence="10" id="KW-1185">Reference proteome</keyword>
<evidence type="ECO:0000313" key="10">
    <source>
        <dbReference type="Proteomes" id="UP000691718"/>
    </source>
</evidence>
<organism evidence="9 10">
    <name type="scientific">Parnassius apollo</name>
    <name type="common">Apollo butterfly</name>
    <name type="synonym">Papilio apollo</name>
    <dbReference type="NCBI Taxonomy" id="110799"/>
    <lineage>
        <taxon>Eukaryota</taxon>
        <taxon>Metazoa</taxon>
        <taxon>Ecdysozoa</taxon>
        <taxon>Arthropoda</taxon>
        <taxon>Hexapoda</taxon>
        <taxon>Insecta</taxon>
        <taxon>Pterygota</taxon>
        <taxon>Neoptera</taxon>
        <taxon>Endopterygota</taxon>
        <taxon>Lepidoptera</taxon>
        <taxon>Glossata</taxon>
        <taxon>Ditrysia</taxon>
        <taxon>Papilionoidea</taxon>
        <taxon>Papilionidae</taxon>
        <taxon>Parnassiinae</taxon>
        <taxon>Parnassini</taxon>
        <taxon>Parnassius</taxon>
        <taxon>Parnassius</taxon>
    </lineage>
</organism>
<protein>
    <submittedName>
        <fullName evidence="9">(apollo) hypothetical protein</fullName>
    </submittedName>
</protein>
<dbReference type="GO" id="GO:0006744">
    <property type="term" value="P:ubiquinone biosynthetic process"/>
    <property type="evidence" value="ECO:0007669"/>
    <property type="project" value="TreeGrafter"/>
</dbReference>
<keyword evidence="3" id="KW-0808">Transferase</keyword>
<keyword evidence="5" id="KW-0067">ATP-binding</keyword>
<dbReference type="AlphaFoldDB" id="A0A8S3XSY8"/>
<evidence type="ECO:0000259" key="8">
    <source>
        <dbReference type="Pfam" id="PF03109"/>
    </source>
</evidence>
<comment type="similarity">
    <text evidence="2">Belongs to the protein kinase superfamily. ADCK protein kinase family.</text>
</comment>
<evidence type="ECO:0000256" key="5">
    <source>
        <dbReference type="ARBA" id="ARBA00022840"/>
    </source>
</evidence>
<evidence type="ECO:0000256" key="3">
    <source>
        <dbReference type="ARBA" id="ARBA00022679"/>
    </source>
</evidence>
<reference evidence="9" key="1">
    <citation type="submission" date="2021-04" db="EMBL/GenBank/DDBJ databases">
        <authorList>
            <person name="Tunstrom K."/>
        </authorList>
    </citation>
    <scope>NUCLEOTIDE SEQUENCE</scope>
</reference>
<dbReference type="PANTHER" id="PTHR43851:SF3">
    <property type="entry name" value="COENZYME Q8"/>
    <property type="match status" value="1"/>
</dbReference>
<evidence type="ECO:0000256" key="7">
    <source>
        <dbReference type="SAM" id="SignalP"/>
    </source>
</evidence>
<dbReference type="InterPro" id="IPR051409">
    <property type="entry name" value="Atypical_kinase_ADCK"/>
</dbReference>
<keyword evidence="6" id="KW-0175">Coiled coil</keyword>
<dbReference type="InterPro" id="IPR034646">
    <property type="entry name" value="ADCK3_dom"/>
</dbReference>
<dbReference type="OrthoDB" id="201153at2759"/>
<dbReference type="PANTHER" id="PTHR43851">
    <property type="match status" value="1"/>
</dbReference>
<evidence type="ECO:0000256" key="2">
    <source>
        <dbReference type="ARBA" id="ARBA00009670"/>
    </source>
</evidence>
<comment type="caution">
    <text evidence="9">The sequence shown here is derived from an EMBL/GenBank/DDBJ whole genome shotgun (WGS) entry which is preliminary data.</text>
</comment>
<keyword evidence="7" id="KW-0732">Signal</keyword>
<dbReference type="Proteomes" id="UP000691718">
    <property type="component" value="Unassembled WGS sequence"/>
</dbReference>
<dbReference type="Pfam" id="PF03109">
    <property type="entry name" value="ABC1"/>
    <property type="match status" value="1"/>
</dbReference>
<dbReference type="InterPro" id="IPR004147">
    <property type="entry name" value="ABC1_dom"/>
</dbReference>
<evidence type="ECO:0000256" key="1">
    <source>
        <dbReference type="ARBA" id="ARBA00004749"/>
    </source>
</evidence>
<evidence type="ECO:0000256" key="4">
    <source>
        <dbReference type="ARBA" id="ARBA00022741"/>
    </source>
</evidence>
<dbReference type="GO" id="GO:0005524">
    <property type="term" value="F:ATP binding"/>
    <property type="evidence" value="ECO:0007669"/>
    <property type="project" value="UniProtKB-KW"/>
</dbReference>
<feature type="coiled-coil region" evidence="6">
    <location>
        <begin position="113"/>
        <end position="147"/>
    </location>
</feature>
<gene>
    <name evidence="9" type="ORF">PAPOLLO_LOCUS21625</name>
</gene>
<dbReference type="CDD" id="cd13970">
    <property type="entry name" value="ABC1_ADCK3"/>
    <property type="match status" value="1"/>
</dbReference>